<dbReference type="GO" id="GO:0003864">
    <property type="term" value="F:3-methyl-2-oxobutanoate hydroxymethyltransferase activity"/>
    <property type="evidence" value="ECO:0007669"/>
    <property type="project" value="UniProtKB-UniRule"/>
</dbReference>
<dbReference type="EC" id="2.1.2.11" evidence="8"/>
<keyword evidence="12" id="KW-0489">Methyltransferase</keyword>
<comment type="pathway">
    <text evidence="1 8">Cofactor biosynthesis; (R)-pantothenate biosynthesis; (R)-pantoate from 3-methyl-2-oxobutanoate: step 1/2.</text>
</comment>
<dbReference type="SUPFAM" id="SSF51621">
    <property type="entry name" value="Phosphoenolpyruvate/pyruvate domain"/>
    <property type="match status" value="1"/>
</dbReference>
<dbReference type="InterPro" id="IPR040442">
    <property type="entry name" value="Pyrv_kinase-like_dom_sf"/>
</dbReference>
<keyword evidence="4 8" id="KW-0566">Pantothenate biosynthesis</keyword>
<evidence type="ECO:0000256" key="5">
    <source>
        <dbReference type="ARBA" id="ARBA00022679"/>
    </source>
</evidence>
<dbReference type="NCBIfam" id="TIGR00222">
    <property type="entry name" value="panB"/>
    <property type="match status" value="1"/>
</dbReference>
<dbReference type="InterPro" id="IPR015813">
    <property type="entry name" value="Pyrv/PenolPyrv_kinase-like_dom"/>
</dbReference>
<feature type="binding site" evidence="8 11">
    <location>
        <position position="81"/>
    </location>
    <ligand>
        <name>Mg(2+)</name>
        <dbReference type="ChEBI" id="CHEBI:18420"/>
    </ligand>
</feature>
<dbReference type="GO" id="GO:0005737">
    <property type="term" value="C:cytoplasm"/>
    <property type="evidence" value="ECO:0007669"/>
    <property type="project" value="UniProtKB-SubCell"/>
</dbReference>
<evidence type="ECO:0000256" key="7">
    <source>
        <dbReference type="ARBA" id="ARBA00056497"/>
    </source>
</evidence>
<evidence type="ECO:0000256" key="8">
    <source>
        <dbReference type="HAMAP-Rule" id="MF_00156"/>
    </source>
</evidence>
<evidence type="ECO:0000256" key="6">
    <source>
        <dbReference type="ARBA" id="ARBA00022723"/>
    </source>
</evidence>
<dbReference type="Proteomes" id="UP000325372">
    <property type="component" value="Unassembled WGS sequence"/>
</dbReference>
<organism evidence="12 13">
    <name type="scientific">Marinihelvus fidelis</name>
    <dbReference type="NCBI Taxonomy" id="2613842"/>
    <lineage>
        <taxon>Bacteria</taxon>
        <taxon>Pseudomonadati</taxon>
        <taxon>Pseudomonadota</taxon>
        <taxon>Gammaproteobacteria</taxon>
        <taxon>Chromatiales</taxon>
        <taxon>Wenzhouxiangellaceae</taxon>
        <taxon>Marinihelvus</taxon>
    </lineage>
</organism>
<dbReference type="GO" id="GO:0032259">
    <property type="term" value="P:methylation"/>
    <property type="evidence" value="ECO:0007669"/>
    <property type="project" value="UniProtKB-KW"/>
</dbReference>
<name>A0A5N0TD98_9GAMM</name>
<reference evidence="12 13" key="1">
    <citation type="submission" date="2019-09" db="EMBL/GenBank/DDBJ databases">
        <title>Wenzhouxiangella sp. Genome sequencing and assembly.</title>
        <authorList>
            <person name="Zhang R."/>
        </authorList>
    </citation>
    <scope>NUCLEOTIDE SEQUENCE [LARGE SCALE GENOMIC DNA]</scope>
    <source>
        <strain evidence="12 13">W260</strain>
    </source>
</reference>
<dbReference type="NCBIfam" id="NF001452">
    <property type="entry name" value="PRK00311.1"/>
    <property type="match status" value="1"/>
</dbReference>
<protein>
    <recommendedName>
        <fullName evidence="8">3-methyl-2-oxobutanoate hydroxymethyltransferase</fullName>
        <ecNumber evidence="8">2.1.2.11</ecNumber>
    </recommendedName>
    <alternativeName>
        <fullName evidence="8">Ketopantoate hydroxymethyltransferase</fullName>
        <shortName evidence="8">KPHMT</shortName>
    </alternativeName>
</protein>
<evidence type="ECO:0000256" key="4">
    <source>
        <dbReference type="ARBA" id="ARBA00022655"/>
    </source>
</evidence>
<evidence type="ECO:0000313" key="12">
    <source>
        <dbReference type="EMBL" id="KAA9132047.1"/>
    </source>
</evidence>
<evidence type="ECO:0000256" key="9">
    <source>
        <dbReference type="PIRSR" id="PIRSR000388-1"/>
    </source>
</evidence>
<evidence type="ECO:0000256" key="2">
    <source>
        <dbReference type="ARBA" id="ARBA00008676"/>
    </source>
</evidence>
<evidence type="ECO:0000256" key="3">
    <source>
        <dbReference type="ARBA" id="ARBA00011424"/>
    </source>
</evidence>
<dbReference type="PIRSF" id="PIRSF000388">
    <property type="entry name" value="Pantoate_hydroxy_MeTrfase"/>
    <property type="match status" value="1"/>
</dbReference>
<keyword evidence="8 11" id="KW-0460">Magnesium</keyword>
<keyword evidence="5 8" id="KW-0808">Transferase</keyword>
<accession>A0A5N0TD98</accession>
<evidence type="ECO:0000256" key="11">
    <source>
        <dbReference type="PIRSR" id="PIRSR000388-3"/>
    </source>
</evidence>
<dbReference type="GO" id="GO:0015940">
    <property type="term" value="P:pantothenate biosynthetic process"/>
    <property type="evidence" value="ECO:0007669"/>
    <property type="project" value="UniProtKB-UniRule"/>
</dbReference>
<evidence type="ECO:0000256" key="10">
    <source>
        <dbReference type="PIRSR" id="PIRSR000388-2"/>
    </source>
</evidence>
<feature type="active site" description="Proton acceptor" evidence="8 9">
    <location>
        <position position="179"/>
    </location>
</feature>
<keyword evidence="6 8" id="KW-0479">Metal-binding</keyword>
<dbReference type="UniPathway" id="UPA00028">
    <property type="reaction ID" value="UER00003"/>
</dbReference>
<feature type="binding site" evidence="8 10">
    <location>
        <begin position="42"/>
        <end position="43"/>
    </location>
    <ligand>
        <name>3-methyl-2-oxobutanoate</name>
        <dbReference type="ChEBI" id="CHEBI:11851"/>
    </ligand>
</feature>
<gene>
    <name evidence="8 12" type="primary">panB</name>
    <name evidence="12" type="ORF">F3N42_07705</name>
</gene>
<sequence length="263" mass="28447">MNILNFPERKKGREAIVMVTCYDYTMARIVADSAIDMILVGDSAAMVMHGHDTTLPISVDEMAMHVRAVRRGAPETFVVADLPFLATRKGLEAAMDAVEAVMKAGASAVKIEGIEGQADLVRHIVASGVPVMGHLGLTPQAVNQLGGFRVQGRSEDDRARLMREARECQAAGCFALVLECVPESLAEAITRSLDIVTIGIGAGDRTDGQVLVMHDLLGLTDGFKPKFVRQYMDGRAQVCQALDQYASDVRERAFPAPEERYAG</sequence>
<dbReference type="Pfam" id="PF02548">
    <property type="entry name" value="Pantoate_transf"/>
    <property type="match status" value="1"/>
</dbReference>
<dbReference type="RefSeq" id="WP_150863837.1">
    <property type="nucleotide sequence ID" value="NZ_VYXP01000004.1"/>
</dbReference>
<comment type="function">
    <text evidence="7 8">Catalyzes the reversible reaction in which hydroxymethyl group from 5,10-methylenetetrahydrofolate is transferred onto alpha-ketoisovalerate to form ketopantoate.</text>
</comment>
<feature type="binding site" evidence="8 10">
    <location>
        <position position="110"/>
    </location>
    <ligand>
        <name>3-methyl-2-oxobutanoate</name>
        <dbReference type="ChEBI" id="CHEBI:11851"/>
    </ligand>
</feature>
<dbReference type="FunFam" id="3.20.20.60:FF:000003">
    <property type="entry name" value="3-methyl-2-oxobutanoate hydroxymethyltransferase"/>
    <property type="match status" value="1"/>
</dbReference>
<evidence type="ECO:0000256" key="1">
    <source>
        <dbReference type="ARBA" id="ARBA00005033"/>
    </source>
</evidence>
<dbReference type="GO" id="GO:0000287">
    <property type="term" value="F:magnesium ion binding"/>
    <property type="evidence" value="ECO:0007669"/>
    <property type="project" value="TreeGrafter"/>
</dbReference>
<feature type="binding site" evidence="8 11">
    <location>
        <position position="42"/>
    </location>
    <ligand>
        <name>Mg(2+)</name>
        <dbReference type="ChEBI" id="CHEBI:18420"/>
    </ligand>
</feature>
<comment type="subcellular location">
    <subcellularLocation>
        <location evidence="8">Cytoplasm</location>
    </subcellularLocation>
</comment>
<dbReference type="GO" id="GO:0008168">
    <property type="term" value="F:methyltransferase activity"/>
    <property type="evidence" value="ECO:0007669"/>
    <property type="project" value="UniProtKB-KW"/>
</dbReference>
<keyword evidence="13" id="KW-1185">Reference proteome</keyword>
<proteinExistence type="inferred from homology"/>
<comment type="catalytic activity">
    <reaction evidence="8">
        <text>(6R)-5,10-methylene-5,6,7,8-tetrahydrofolate + 3-methyl-2-oxobutanoate + H2O = 2-dehydropantoate + (6S)-5,6,7,8-tetrahydrofolate</text>
        <dbReference type="Rhea" id="RHEA:11824"/>
        <dbReference type="ChEBI" id="CHEBI:11561"/>
        <dbReference type="ChEBI" id="CHEBI:11851"/>
        <dbReference type="ChEBI" id="CHEBI:15377"/>
        <dbReference type="ChEBI" id="CHEBI:15636"/>
        <dbReference type="ChEBI" id="CHEBI:57453"/>
        <dbReference type="EC" id="2.1.2.11"/>
    </reaction>
</comment>
<dbReference type="CDD" id="cd06557">
    <property type="entry name" value="KPHMT-like"/>
    <property type="match status" value="1"/>
</dbReference>
<dbReference type="PANTHER" id="PTHR20881:SF0">
    <property type="entry name" value="3-METHYL-2-OXOBUTANOATE HYDROXYMETHYLTRANSFERASE"/>
    <property type="match status" value="1"/>
</dbReference>
<evidence type="ECO:0000313" key="13">
    <source>
        <dbReference type="Proteomes" id="UP000325372"/>
    </source>
</evidence>
<dbReference type="AlphaFoldDB" id="A0A5N0TD98"/>
<comment type="cofactor">
    <cofactor evidence="8 11">
        <name>Mg(2+)</name>
        <dbReference type="ChEBI" id="CHEBI:18420"/>
    </cofactor>
    <text evidence="8 11">Binds 1 Mg(2+) ion per subunit.</text>
</comment>
<comment type="subunit">
    <text evidence="3 8">Homodecamer; pentamer of dimers.</text>
</comment>
<dbReference type="Gene3D" id="3.20.20.60">
    <property type="entry name" value="Phosphoenolpyruvate-binding domains"/>
    <property type="match status" value="1"/>
</dbReference>
<dbReference type="EMBL" id="VYXP01000004">
    <property type="protein sequence ID" value="KAA9132047.1"/>
    <property type="molecule type" value="Genomic_DNA"/>
</dbReference>
<dbReference type="HAMAP" id="MF_00156">
    <property type="entry name" value="PanB"/>
    <property type="match status" value="1"/>
</dbReference>
<keyword evidence="8" id="KW-0963">Cytoplasm</keyword>
<comment type="similarity">
    <text evidence="2 8">Belongs to the PanB family.</text>
</comment>
<comment type="caution">
    <text evidence="12">The sequence shown here is derived from an EMBL/GenBank/DDBJ whole genome shotgun (WGS) entry which is preliminary data.</text>
</comment>
<feature type="binding site" evidence="8 11">
    <location>
        <position position="112"/>
    </location>
    <ligand>
        <name>Mg(2+)</name>
        <dbReference type="ChEBI" id="CHEBI:18420"/>
    </ligand>
</feature>
<dbReference type="PANTHER" id="PTHR20881">
    <property type="entry name" value="3-METHYL-2-OXOBUTANOATE HYDROXYMETHYLTRANSFERASE"/>
    <property type="match status" value="1"/>
</dbReference>
<feature type="binding site" evidence="8 10">
    <location>
        <position position="81"/>
    </location>
    <ligand>
        <name>3-methyl-2-oxobutanoate</name>
        <dbReference type="ChEBI" id="CHEBI:11851"/>
    </ligand>
</feature>
<dbReference type="InterPro" id="IPR003700">
    <property type="entry name" value="Pantoate_hydroxy_MeTrfase"/>
</dbReference>